<dbReference type="EMBL" id="CAWUPB010000892">
    <property type="protein sequence ID" value="CAK7328000.1"/>
    <property type="molecule type" value="Genomic_DNA"/>
</dbReference>
<keyword evidence="2" id="KW-1185">Reference proteome</keyword>
<proteinExistence type="predicted"/>
<comment type="caution">
    <text evidence="1">The sequence shown here is derived from an EMBL/GenBank/DDBJ whole genome shotgun (WGS) entry which is preliminary data.</text>
</comment>
<organism evidence="1 2">
    <name type="scientific">Dovyalis caffra</name>
    <dbReference type="NCBI Taxonomy" id="77055"/>
    <lineage>
        <taxon>Eukaryota</taxon>
        <taxon>Viridiplantae</taxon>
        <taxon>Streptophyta</taxon>
        <taxon>Embryophyta</taxon>
        <taxon>Tracheophyta</taxon>
        <taxon>Spermatophyta</taxon>
        <taxon>Magnoliopsida</taxon>
        <taxon>eudicotyledons</taxon>
        <taxon>Gunneridae</taxon>
        <taxon>Pentapetalae</taxon>
        <taxon>rosids</taxon>
        <taxon>fabids</taxon>
        <taxon>Malpighiales</taxon>
        <taxon>Salicaceae</taxon>
        <taxon>Flacourtieae</taxon>
        <taxon>Dovyalis</taxon>
    </lineage>
</organism>
<name>A0AAV1R665_9ROSI</name>
<evidence type="ECO:0000313" key="1">
    <source>
        <dbReference type="EMBL" id="CAK7328000.1"/>
    </source>
</evidence>
<dbReference type="AlphaFoldDB" id="A0AAV1R665"/>
<protein>
    <submittedName>
        <fullName evidence="1">Uncharacterized protein</fullName>
    </submittedName>
</protein>
<accession>A0AAV1R665</accession>
<sequence length="127" mass="13824">GVLVAYRCWLGVLGAWLMALRGMPMRGYMHYRGCLYMVDGAWARSGHGCPISLVMWSEGGWWALRALLGVPSVASGVSKVGARDRDEEVGAPAAWVARWLCARESSCEHGWLVGVVLWLDEGLCVSG</sequence>
<feature type="non-terminal residue" evidence="1">
    <location>
        <position position="1"/>
    </location>
</feature>
<evidence type="ECO:0000313" key="2">
    <source>
        <dbReference type="Proteomes" id="UP001314170"/>
    </source>
</evidence>
<gene>
    <name evidence="1" type="ORF">DCAF_LOCUS5718</name>
</gene>
<dbReference type="Proteomes" id="UP001314170">
    <property type="component" value="Unassembled WGS sequence"/>
</dbReference>
<reference evidence="1 2" key="1">
    <citation type="submission" date="2024-01" db="EMBL/GenBank/DDBJ databases">
        <authorList>
            <person name="Waweru B."/>
        </authorList>
    </citation>
    <scope>NUCLEOTIDE SEQUENCE [LARGE SCALE GENOMIC DNA]</scope>
</reference>